<dbReference type="GeneID" id="82189721"/>
<dbReference type="AlphaFoldDB" id="R9LDC2"/>
<keyword evidence="1" id="KW-0472">Membrane</keyword>
<feature type="transmembrane region" description="Helical" evidence="1">
    <location>
        <begin position="138"/>
        <end position="164"/>
    </location>
</feature>
<dbReference type="eggNOG" id="ENOG5032DZ1">
    <property type="taxonomic scope" value="Bacteria"/>
</dbReference>
<accession>R9LDC2</accession>
<gene>
    <name evidence="2" type="ORF">C811_00041</name>
</gene>
<evidence type="ECO:0000313" key="3">
    <source>
        <dbReference type="Proteomes" id="UP000014204"/>
    </source>
</evidence>
<reference evidence="2 3" key="1">
    <citation type="submission" date="2013-04" db="EMBL/GenBank/DDBJ databases">
        <title>The Genome Sequence of Enterorhabdus caecimuris B7.</title>
        <authorList>
            <consortium name="The Broad Institute Genomics Platform"/>
            <consortium name="The Broad Institute Genome Sequencing Center for Infectious Disease"/>
            <person name="Earl A."/>
            <person name="Xavier R."/>
            <person name="Elson C."/>
            <person name="Duck W."/>
            <person name="Walker B."/>
            <person name="Young S."/>
            <person name="Zeng Q."/>
            <person name="Gargeya S."/>
            <person name="Fitzgerald M."/>
            <person name="Haas B."/>
            <person name="Abouelleil A."/>
            <person name="Allen A.W."/>
            <person name="Alvarado L."/>
            <person name="Arachchi H.M."/>
            <person name="Berlin A.M."/>
            <person name="Chapman S.B."/>
            <person name="Gainer-Dewar J."/>
            <person name="Goldberg J."/>
            <person name="Griggs A."/>
            <person name="Gujja S."/>
            <person name="Hansen M."/>
            <person name="Howarth C."/>
            <person name="Imamovic A."/>
            <person name="Ireland A."/>
            <person name="Larimer J."/>
            <person name="McCowan C."/>
            <person name="Murphy C."/>
            <person name="Pearson M."/>
            <person name="Poon T.W."/>
            <person name="Priest M."/>
            <person name="Roberts A."/>
            <person name="Saif S."/>
            <person name="Shea T."/>
            <person name="Sisk P."/>
            <person name="Sykes S."/>
            <person name="Wortman J."/>
            <person name="Nusbaum C."/>
            <person name="Birren B."/>
        </authorList>
    </citation>
    <scope>NUCLEOTIDE SEQUENCE [LARGE SCALE GENOMIC DNA]</scope>
    <source>
        <strain evidence="2 3">B7</strain>
    </source>
</reference>
<comment type="caution">
    <text evidence="2">The sequence shown here is derived from an EMBL/GenBank/DDBJ whole genome shotgun (WGS) entry which is preliminary data.</text>
</comment>
<dbReference type="PATRIC" id="fig|1235794.3.peg.44"/>
<keyword evidence="1" id="KW-0812">Transmembrane</keyword>
<feature type="transmembrane region" description="Helical" evidence="1">
    <location>
        <begin position="176"/>
        <end position="202"/>
    </location>
</feature>
<keyword evidence="1" id="KW-1133">Transmembrane helix</keyword>
<feature type="transmembrane region" description="Helical" evidence="1">
    <location>
        <begin position="60"/>
        <end position="88"/>
    </location>
</feature>
<protein>
    <submittedName>
        <fullName evidence="2">Uncharacterized protein</fullName>
    </submittedName>
</protein>
<name>R9LDC2_9ACTN</name>
<organism evidence="2 3">
    <name type="scientific">Adlercreutzia caecimuris B7</name>
    <dbReference type="NCBI Taxonomy" id="1235794"/>
    <lineage>
        <taxon>Bacteria</taxon>
        <taxon>Bacillati</taxon>
        <taxon>Actinomycetota</taxon>
        <taxon>Coriobacteriia</taxon>
        <taxon>Eggerthellales</taxon>
        <taxon>Eggerthellaceae</taxon>
        <taxon>Adlercreutzia</taxon>
    </lineage>
</organism>
<dbReference type="RefSeq" id="WP_016308290.1">
    <property type="nucleotide sequence ID" value="NZ_KE159646.1"/>
</dbReference>
<dbReference type="HOGENOM" id="CLU_100526_0_0_11"/>
<evidence type="ECO:0000313" key="2">
    <source>
        <dbReference type="EMBL" id="EOS53737.1"/>
    </source>
</evidence>
<dbReference type="EMBL" id="ASSY01000001">
    <property type="protein sequence ID" value="EOS53737.1"/>
    <property type="molecule type" value="Genomic_DNA"/>
</dbReference>
<keyword evidence="3" id="KW-1185">Reference proteome</keyword>
<dbReference type="Proteomes" id="UP000014204">
    <property type="component" value="Unassembled WGS sequence"/>
</dbReference>
<dbReference type="STRING" id="1235794.C811_00041"/>
<evidence type="ECO:0000256" key="1">
    <source>
        <dbReference type="SAM" id="Phobius"/>
    </source>
</evidence>
<sequence length="256" mass="25173">MNDTKAMARPFLTLYAMGLVIAILARIGLTVAGGTGVLAFDYISASGVPILDVICSILTGSAFVAFLFAAGLALVVSTAGAVLYGALAARGDARPRPATAFLWGWATALTAIVCLVVVVLGILSAVQVGSMSSKLPGLPVIVLGVIAFAAFLGTLLGAASMVVCACVARARAGHSLAVGLIVACAACGAVVMVLTVGTFSALNVAAVSLPALGGWAAADLVVNVILLFGSAALIRRQEGAPVPKASAKPAAAGAAG</sequence>
<feature type="transmembrane region" description="Helical" evidence="1">
    <location>
        <begin position="100"/>
        <end position="126"/>
    </location>
</feature>
<proteinExistence type="predicted"/>
<feature type="transmembrane region" description="Helical" evidence="1">
    <location>
        <begin position="12"/>
        <end position="40"/>
    </location>
</feature>
<feature type="transmembrane region" description="Helical" evidence="1">
    <location>
        <begin position="214"/>
        <end position="234"/>
    </location>
</feature>